<dbReference type="Proteomes" id="UP000191901">
    <property type="component" value="Chromosome"/>
</dbReference>
<protein>
    <submittedName>
        <fullName evidence="1">Uncharacterized protein</fullName>
    </submittedName>
</protein>
<name>A0A1Z3HMA6_9CYAN</name>
<proteinExistence type="predicted"/>
<keyword evidence="2" id="KW-1185">Reference proteome</keyword>
<organism evidence="1 2">
    <name type="scientific">Halomicronema hongdechloris C2206</name>
    <dbReference type="NCBI Taxonomy" id="1641165"/>
    <lineage>
        <taxon>Bacteria</taxon>
        <taxon>Bacillati</taxon>
        <taxon>Cyanobacteriota</taxon>
        <taxon>Cyanophyceae</taxon>
        <taxon>Nodosilineales</taxon>
        <taxon>Nodosilineaceae</taxon>
        <taxon>Halomicronema</taxon>
    </lineage>
</organism>
<evidence type="ECO:0000313" key="2">
    <source>
        <dbReference type="Proteomes" id="UP000191901"/>
    </source>
</evidence>
<dbReference type="AlphaFoldDB" id="A0A1Z3HMA6"/>
<sequence length="37" mass="4253">MEWGVMEWGSGGVLNFELQHNCENSTLKTKTLKLHHP</sequence>
<evidence type="ECO:0000313" key="1">
    <source>
        <dbReference type="EMBL" id="ASC71452.1"/>
    </source>
</evidence>
<accession>A0A1Z3HMA6</accession>
<dbReference type="EMBL" id="CP021983">
    <property type="protein sequence ID" value="ASC71452.1"/>
    <property type="molecule type" value="Genomic_DNA"/>
</dbReference>
<dbReference type="KEGG" id="hhg:XM38_024040"/>
<gene>
    <name evidence="1" type="ORF">XM38_024040</name>
</gene>
<reference evidence="1 2" key="1">
    <citation type="journal article" date="2016" name="Biochim. Biophys. Acta">
        <title>Characterization of red-shifted phycobilisomes isolated from the chlorophyll f-containing cyanobacterium Halomicronema hongdechloris.</title>
        <authorList>
            <person name="Li Y."/>
            <person name="Lin Y."/>
            <person name="Garvey C.J."/>
            <person name="Birch D."/>
            <person name="Corkery R.W."/>
            <person name="Loughlin P.C."/>
            <person name="Scheer H."/>
            <person name="Willows R.D."/>
            <person name="Chen M."/>
        </authorList>
    </citation>
    <scope>NUCLEOTIDE SEQUENCE [LARGE SCALE GENOMIC DNA]</scope>
    <source>
        <strain evidence="1 2">C2206</strain>
    </source>
</reference>